<feature type="domain" description="Outer membrane cytochrome MtrC/MtrF-like" evidence="7">
    <location>
        <begin position="67"/>
        <end position="216"/>
    </location>
</feature>
<name>A0A3B1BGM3_9ZZZZ</name>
<keyword evidence="2" id="KW-0349">Heme</keyword>
<dbReference type="SUPFAM" id="SSF48695">
    <property type="entry name" value="Multiheme cytochromes"/>
    <property type="match status" value="1"/>
</dbReference>
<evidence type="ECO:0000256" key="2">
    <source>
        <dbReference type="ARBA" id="ARBA00022617"/>
    </source>
</evidence>
<dbReference type="Pfam" id="PF22113">
    <property type="entry name" value="Mtrc-MtrF_II-IV_dom"/>
    <property type="match status" value="1"/>
</dbReference>
<dbReference type="InterPro" id="IPR038266">
    <property type="entry name" value="NapC/NirT_cytc_sf"/>
</dbReference>
<evidence type="ECO:0000313" key="8">
    <source>
        <dbReference type="EMBL" id="VAX09610.1"/>
    </source>
</evidence>
<organism evidence="8">
    <name type="scientific">hydrothermal vent metagenome</name>
    <dbReference type="NCBI Taxonomy" id="652676"/>
    <lineage>
        <taxon>unclassified sequences</taxon>
        <taxon>metagenomes</taxon>
        <taxon>ecological metagenomes</taxon>
    </lineage>
</organism>
<feature type="transmembrane region" description="Helical" evidence="6">
    <location>
        <begin position="308"/>
        <end position="331"/>
    </location>
</feature>
<sequence length="361" mass="41611">MYKHLLAKLLIVIVCFYGFGNYSYAGDELSCVLCHKFRGLSRIDKDGTFRLFYINQELFDSGPHRRNKCKDCHTDINKIPHDPAKKVDCTQECHMLEPSSGTEKFSHKPIAKILSNSVHSPIDKDGNEKEFKEDYPGCKDCHDQPFYRPFSIYKGELTAGVSKRGISRCKSCHTKGDFAKDFYEHVTTRLRKSRFPMETIEACAKCHQDKGFMERHDLDDVVTSYKDTFHGKMIALGSERTPDCMDCHVVEGENTHLIESKEVPTSAVYKTNVQATCRTEECHSKASAQLASFQTHVTYDREKYPMQFYMLVGFKALMALVLYFFLLLIFLELLRRLFPAFSFIRDKKNNSQDIKTDSNEV</sequence>
<keyword evidence="6" id="KW-0812">Transmembrane</keyword>
<evidence type="ECO:0000256" key="4">
    <source>
        <dbReference type="ARBA" id="ARBA00022982"/>
    </source>
</evidence>
<proteinExistence type="predicted"/>
<protein>
    <recommendedName>
        <fullName evidence="7">Outer membrane cytochrome MtrC/MtrF-like domain-containing protein</fullName>
    </recommendedName>
</protein>
<dbReference type="InterPro" id="IPR036280">
    <property type="entry name" value="Multihaem_cyt_sf"/>
</dbReference>
<dbReference type="InterPro" id="IPR054337">
    <property type="entry name" value="Mtrc-MtrF-like_dom_II/IV"/>
</dbReference>
<keyword evidence="4" id="KW-0249">Electron transport</keyword>
<evidence type="ECO:0000256" key="3">
    <source>
        <dbReference type="ARBA" id="ARBA00022723"/>
    </source>
</evidence>
<evidence type="ECO:0000259" key="7">
    <source>
        <dbReference type="Pfam" id="PF22113"/>
    </source>
</evidence>
<dbReference type="AlphaFoldDB" id="A0A3B1BGM3"/>
<dbReference type="Gene3D" id="1.10.3820.10">
    <property type="entry name" value="Di-heme elbow motif domain"/>
    <property type="match status" value="1"/>
</dbReference>
<keyword evidence="5" id="KW-0408">Iron</keyword>
<dbReference type="GO" id="GO:0046872">
    <property type="term" value="F:metal ion binding"/>
    <property type="evidence" value="ECO:0007669"/>
    <property type="project" value="UniProtKB-KW"/>
</dbReference>
<gene>
    <name evidence="8" type="ORF">MNBD_GAMMA25-2332</name>
</gene>
<keyword evidence="1" id="KW-0813">Transport</keyword>
<accession>A0A3B1BGM3</accession>
<dbReference type="EMBL" id="UOFY01000040">
    <property type="protein sequence ID" value="VAX09610.1"/>
    <property type="molecule type" value="Genomic_DNA"/>
</dbReference>
<evidence type="ECO:0000256" key="5">
    <source>
        <dbReference type="ARBA" id="ARBA00023004"/>
    </source>
</evidence>
<keyword evidence="6" id="KW-0472">Membrane</keyword>
<keyword evidence="6" id="KW-1133">Transmembrane helix</keyword>
<evidence type="ECO:0000256" key="6">
    <source>
        <dbReference type="SAM" id="Phobius"/>
    </source>
</evidence>
<keyword evidence="3" id="KW-0479">Metal-binding</keyword>
<evidence type="ECO:0000256" key="1">
    <source>
        <dbReference type="ARBA" id="ARBA00022448"/>
    </source>
</evidence>
<reference evidence="8" key="1">
    <citation type="submission" date="2018-06" db="EMBL/GenBank/DDBJ databases">
        <authorList>
            <person name="Zhirakovskaya E."/>
        </authorList>
    </citation>
    <scope>NUCLEOTIDE SEQUENCE</scope>
</reference>